<evidence type="ECO:0000256" key="1">
    <source>
        <dbReference type="SAM" id="Phobius"/>
    </source>
</evidence>
<keyword evidence="3" id="KW-1185">Reference proteome</keyword>
<keyword evidence="1" id="KW-0472">Membrane</keyword>
<sequence>MQLFKVKKGISSTQVKIPKAQRLLKNSPSNVLTLFVLATLGLQGLLFLQTTFNTIWIAKLARKPSPTLVELVDGRSVQVGSEASLYRSPQAIQYFVSQITTMLFSASGTLPGNEAIAANSLKPTLDKGIELTGNSFRGKRKVTTAAWEASFALSEDFRSTFLPELAEITPVGVFSGMTQTVLVIEHLSEPEPIEQGKWKLKMIANLYLFSNGDRIGKAIPVNKDIYVQAVYITPQPLGESATEVQRAVYNARVAGLEIYRFGDLATSSNADPTTPTK</sequence>
<gene>
    <name evidence="2" type="ordered locus">PCC7424_3896</name>
</gene>
<evidence type="ECO:0000313" key="2">
    <source>
        <dbReference type="EMBL" id="ACK72274.1"/>
    </source>
</evidence>
<dbReference type="AlphaFoldDB" id="B7KKE1"/>
<dbReference type="RefSeq" id="WP_015955863.1">
    <property type="nucleotide sequence ID" value="NC_011729.1"/>
</dbReference>
<keyword evidence="1" id="KW-0812">Transmembrane</keyword>
<dbReference type="STRING" id="65393.PCC7424_3896"/>
<dbReference type="eggNOG" id="ENOG5031RVX">
    <property type="taxonomic scope" value="Bacteria"/>
</dbReference>
<name>B7KKE1_GLOC7</name>
<dbReference type="KEGG" id="cyc:PCC7424_3896"/>
<protein>
    <submittedName>
        <fullName evidence="2">Uncharacterized protein</fullName>
    </submittedName>
</protein>
<proteinExistence type="predicted"/>
<keyword evidence="1" id="KW-1133">Transmembrane helix</keyword>
<evidence type="ECO:0000313" key="3">
    <source>
        <dbReference type="Proteomes" id="UP000002384"/>
    </source>
</evidence>
<dbReference type="HOGENOM" id="CLU_094546_0_0_3"/>
<accession>B7KKE1</accession>
<feature type="transmembrane region" description="Helical" evidence="1">
    <location>
        <begin position="31"/>
        <end position="58"/>
    </location>
</feature>
<dbReference type="Proteomes" id="UP000002384">
    <property type="component" value="Chromosome"/>
</dbReference>
<organism evidence="2 3">
    <name type="scientific">Gloeothece citriformis (strain PCC 7424)</name>
    <name type="common">Cyanothece sp. (strain PCC 7424)</name>
    <dbReference type="NCBI Taxonomy" id="65393"/>
    <lineage>
        <taxon>Bacteria</taxon>
        <taxon>Bacillati</taxon>
        <taxon>Cyanobacteriota</taxon>
        <taxon>Cyanophyceae</taxon>
        <taxon>Oscillatoriophycideae</taxon>
        <taxon>Chroococcales</taxon>
        <taxon>Aphanothecaceae</taxon>
        <taxon>Gloeothece</taxon>
        <taxon>Gloeothece citriformis</taxon>
    </lineage>
</organism>
<reference evidence="3" key="1">
    <citation type="journal article" date="2011" name="MBio">
        <title>Novel metabolic attributes of the genus Cyanothece, comprising a group of unicellular nitrogen-fixing Cyanobacteria.</title>
        <authorList>
            <person name="Bandyopadhyay A."/>
            <person name="Elvitigala T."/>
            <person name="Welsh E."/>
            <person name="Stockel J."/>
            <person name="Liberton M."/>
            <person name="Min H."/>
            <person name="Sherman L.A."/>
            <person name="Pakrasi H.B."/>
        </authorList>
    </citation>
    <scope>NUCLEOTIDE SEQUENCE [LARGE SCALE GENOMIC DNA]</scope>
    <source>
        <strain evidence="3">PCC 7424</strain>
    </source>
</reference>
<dbReference type="EMBL" id="CP001291">
    <property type="protein sequence ID" value="ACK72274.1"/>
    <property type="molecule type" value="Genomic_DNA"/>
</dbReference>
<dbReference type="OrthoDB" id="494834at2"/>